<dbReference type="AlphaFoldDB" id="F4RTH5"/>
<feature type="compositionally biased region" description="Polar residues" evidence="1">
    <location>
        <begin position="217"/>
        <end position="237"/>
    </location>
</feature>
<gene>
    <name evidence="2" type="ORF">MELLADRAFT_89473</name>
</gene>
<evidence type="ECO:0000313" key="2">
    <source>
        <dbReference type="EMBL" id="EGG04335.1"/>
    </source>
</evidence>
<dbReference type="RefSeq" id="XP_007412464.1">
    <property type="nucleotide sequence ID" value="XM_007412402.1"/>
</dbReference>
<dbReference type="EMBL" id="GL883119">
    <property type="protein sequence ID" value="EGG04335.1"/>
    <property type="molecule type" value="Genomic_DNA"/>
</dbReference>
<dbReference type="Proteomes" id="UP000001072">
    <property type="component" value="Unassembled WGS sequence"/>
</dbReference>
<keyword evidence="3" id="KW-1185">Reference proteome</keyword>
<organism evidence="3">
    <name type="scientific">Melampsora larici-populina (strain 98AG31 / pathotype 3-4-7)</name>
    <name type="common">Poplar leaf rust fungus</name>
    <dbReference type="NCBI Taxonomy" id="747676"/>
    <lineage>
        <taxon>Eukaryota</taxon>
        <taxon>Fungi</taxon>
        <taxon>Dikarya</taxon>
        <taxon>Basidiomycota</taxon>
        <taxon>Pucciniomycotina</taxon>
        <taxon>Pucciniomycetes</taxon>
        <taxon>Pucciniales</taxon>
        <taxon>Melampsoraceae</taxon>
        <taxon>Melampsora</taxon>
    </lineage>
</organism>
<protein>
    <submittedName>
        <fullName evidence="2">Uncharacterized protein</fullName>
    </submittedName>
</protein>
<sequence>MAASNPSSNNKVKARTLNVSGPMDVYEVLATESTASYPLRDAYSSIVCKGLSGDNPYEYQVKVSAYANESSLLEADGVYVLKSRMVAPNLEDSILTLFYEVDHAMLVTTSKDVKGSLANNTAVSGLGLIIDRFTIQEDVYDKPTLVAIVQHSDYDNAAREMIVFNVAYYVRPVRNLLAIQTLFQVNREAVISGYIVDFDANNNRFMCDVTGINLTSGPESGKASTTAIKVEDTVQTPSGRSRGKFFKKGKSTSNDKKQIESPAEEAEASGKGHKRVKKNP</sequence>
<evidence type="ECO:0000313" key="3">
    <source>
        <dbReference type="Proteomes" id="UP000001072"/>
    </source>
</evidence>
<feature type="compositionally biased region" description="Basic residues" evidence="1">
    <location>
        <begin position="241"/>
        <end position="250"/>
    </location>
</feature>
<dbReference type="OrthoDB" id="2506484at2759"/>
<dbReference type="InParanoid" id="F4RTH5"/>
<evidence type="ECO:0000256" key="1">
    <source>
        <dbReference type="SAM" id="MobiDB-lite"/>
    </source>
</evidence>
<dbReference type="KEGG" id="mlr:MELLADRAFT_89473"/>
<name>F4RTH5_MELLP</name>
<feature type="compositionally biased region" description="Basic residues" evidence="1">
    <location>
        <begin position="271"/>
        <end position="280"/>
    </location>
</feature>
<feature type="region of interest" description="Disordered" evidence="1">
    <location>
        <begin position="217"/>
        <end position="280"/>
    </location>
</feature>
<dbReference type="VEuPathDB" id="FungiDB:MELLADRAFT_89473"/>
<dbReference type="GeneID" id="18935207"/>
<accession>F4RTH5</accession>
<dbReference type="HOGENOM" id="CLU_1180450_0_0_1"/>
<proteinExistence type="predicted"/>
<reference evidence="3" key="1">
    <citation type="journal article" date="2011" name="Proc. Natl. Acad. Sci. U.S.A.">
        <title>Obligate biotrophy features unraveled by the genomic analysis of rust fungi.</title>
        <authorList>
            <person name="Duplessis S."/>
            <person name="Cuomo C.A."/>
            <person name="Lin Y.-C."/>
            <person name="Aerts A."/>
            <person name="Tisserant E."/>
            <person name="Veneault-Fourrey C."/>
            <person name="Joly D.L."/>
            <person name="Hacquard S."/>
            <person name="Amselem J."/>
            <person name="Cantarel B.L."/>
            <person name="Chiu R."/>
            <person name="Coutinho P.M."/>
            <person name="Feau N."/>
            <person name="Field M."/>
            <person name="Frey P."/>
            <person name="Gelhaye E."/>
            <person name="Goldberg J."/>
            <person name="Grabherr M.G."/>
            <person name="Kodira C.D."/>
            <person name="Kohler A."/>
            <person name="Kuees U."/>
            <person name="Lindquist E.A."/>
            <person name="Lucas S.M."/>
            <person name="Mago R."/>
            <person name="Mauceli E."/>
            <person name="Morin E."/>
            <person name="Murat C."/>
            <person name="Pangilinan J.L."/>
            <person name="Park R."/>
            <person name="Pearson M."/>
            <person name="Quesneville H."/>
            <person name="Rouhier N."/>
            <person name="Sakthikumar S."/>
            <person name="Salamov A.A."/>
            <person name="Schmutz J."/>
            <person name="Selles B."/>
            <person name="Shapiro H."/>
            <person name="Tanguay P."/>
            <person name="Tuskan G.A."/>
            <person name="Henrissat B."/>
            <person name="Van de Peer Y."/>
            <person name="Rouze P."/>
            <person name="Ellis J.G."/>
            <person name="Dodds P.N."/>
            <person name="Schein J.E."/>
            <person name="Zhong S."/>
            <person name="Hamelin R.C."/>
            <person name="Grigoriev I.V."/>
            <person name="Szabo L.J."/>
            <person name="Martin F."/>
        </authorList>
    </citation>
    <scope>NUCLEOTIDE SEQUENCE [LARGE SCALE GENOMIC DNA]</scope>
    <source>
        <strain evidence="3">98AG31 / pathotype 3-4-7</strain>
    </source>
</reference>